<keyword evidence="2" id="KW-1185">Reference proteome</keyword>
<evidence type="ECO:0000313" key="1">
    <source>
        <dbReference type="EMBL" id="KAJ7389346.1"/>
    </source>
</evidence>
<dbReference type="GO" id="GO:0004222">
    <property type="term" value="F:metalloendopeptidase activity"/>
    <property type="evidence" value="ECO:0007669"/>
    <property type="project" value="UniProtKB-EC"/>
</dbReference>
<organism evidence="1 2">
    <name type="scientific">Desmophyllum pertusum</name>
    <dbReference type="NCBI Taxonomy" id="174260"/>
    <lineage>
        <taxon>Eukaryota</taxon>
        <taxon>Metazoa</taxon>
        <taxon>Cnidaria</taxon>
        <taxon>Anthozoa</taxon>
        <taxon>Hexacorallia</taxon>
        <taxon>Scleractinia</taxon>
        <taxon>Caryophylliina</taxon>
        <taxon>Caryophylliidae</taxon>
        <taxon>Desmophyllum</taxon>
    </lineage>
</organism>
<proteinExistence type="predicted"/>
<name>A0A9W9ZWU3_9CNID</name>
<accession>A0A9W9ZWU3</accession>
<reference evidence="1" key="1">
    <citation type="submission" date="2023-01" db="EMBL/GenBank/DDBJ databases">
        <title>Genome assembly of the deep-sea coral Lophelia pertusa.</title>
        <authorList>
            <person name="Herrera S."/>
            <person name="Cordes E."/>
        </authorList>
    </citation>
    <scope>NUCLEOTIDE SEQUENCE</scope>
    <source>
        <strain evidence="1">USNM1676648</strain>
        <tissue evidence="1">Polyp</tissue>
    </source>
</reference>
<evidence type="ECO:0000313" key="2">
    <source>
        <dbReference type="Proteomes" id="UP001163046"/>
    </source>
</evidence>
<sequence length="128" mass="14322">MSRERHCDNPVPAYGGRHCGGFNKGSKSCRTDEVCIAGVGCYDSFSSDRLGSFTDEIDWYAHFSSQMQRIVKKCAHLAVKKRQRFFAVENFGNCYGAQVSPFGSASKATQCNFGVGLKNYYYVYEIPL</sequence>
<protein>
    <submittedName>
        <fullName evidence="1">A disintegrin and metalloproteinase with thrombospondin motif 14</fullName>
        <ecNumber evidence="1">3.4.24.14</ecNumber>
    </submittedName>
</protein>
<gene>
    <name evidence="1" type="primary">ADAMTS14_3</name>
    <name evidence="1" type="ORF">OS493_032203</name>
</gene>
<dbReference type="AlphaFoldDB" id="A0A9W9ZWU3"/>
<dbReference type="EMBL" id="MU825435">
    <property type="protein sequence ID" value="KAJ7389346.1"/>
    <property type="molecule type" value="Genomic_DNA"/>
</dbReference>
<keyword evidence="1" id="KW-0378">Hydrolase</keyword>
<dbReference type="Proteomes" id="UP001163046">
    <property type="component" value="Unassembled WGS sequence"/>
</dbReference>
<dbReference type="OrthoDB" id="6010364at2759"/>
<dbReference type="EC" id="3.4.24.14" evidence="1"/>
<comment type="caution">
    <text evidence="1">The sequence shown here is derived from an EMBL/GenBank/DDBJ whole genome shotgun (WGS) entry which is preliminary data.</text>
</comment>